<sequence>MKRQSRRMKRMARSHRRKKTQGMNLTSLMDVFTILVFFLLTNTSSNEALEPPKVITLPDSVAESKPRETVTLMVTDEEILVESESVVATADVVNSEEIVIAAIKEAMIAQMDKAIVATETDREGEQEDAAATEGEDEPAQPPEVNILADRGIPFRLLKKVMSSCTDAGYTKVSLAVIQKAAQG</sequence>
<keyword evidence="7" id="KW-0813">Transport</keyword>
<keyword evidence="5" id="KW-1133">Transmembrane helix</keyword>
<protein>
    <submittedName>
        <fullName evidence="9">ExbD/TolR family protein</fullName>
    </submittedName>
</protein>
<organism evidence="9 10">
    <name type="scientific">Microbulbifer halophilus</name>
    <dbReference type="NCBI Taxonomy" id="453963"/>
    <lineage>
        <taxon>Bacteria</taxon>
        <taxon>Pseudomonadati</taxon>
        <taxon>Pseudomonadota</taxon>
        <taxon>Gammaproteobacteria</taxon>
        <taxon>Cellvibrionales</taxon>
        <taxon>Microbulbiferaceae</taxon>
        <taxon>Microbulbifer</taxon>
    </lineage>
</organism>
<dbReference type="InterPro" id="IPR003400">
    <property type="entry name" value="ExbD"/>
</dbReference>
<dbReference type="RefSeq" id="WP_265722757.1">
    <property type="nucleotide sequence ID" value="NZ_JAPIVK010000028.1"/>
</dbReference>
<comment type="caution">
    <text evidence="9">The sequence shown here is derived from an EMBL/GenBank/DDBJ whole genome shotgun (WGS) entry which is preliminary data.</text>
</comment>
<reference evidence="10" key="1">
    <citation type="journal article" date="2019" name="Int. J. Syst. Evol. Microbiol.">
        <title>The Global Catalogue of Microorganisms (GCM) 10K type strain sequencing project: providing services to taxonomists for standard genome sequencing and annotation.</title>
        <authorList>
            <consortium name="The Broad Institute Genomics Platform"/>
            <consortium name="The Broad Institute Genome Sequencing Center for Infectious Disease"/>
            <person name="Wu L."/>
            <person name="Ma J."/>
        </authorList>
    </citation>
    <scope>NUCLEOTIDE SEQUENCE [LARGE SCALE GENOMIC DNA]</scope>
    <source>
        <strain evidence="10">KCTC 12848</strain>
    </source>
</reference>
<keyword evidence="6" id="KW-0472">Membrane</keyword>
<comment type="similarity">
    <text evidence="2 7">Belongs to the ExbD/TolR family.</text>
</comment>
<proteinExistence type="inferred from homology"/>
<name>A0ABW5EFC7_9GAMM</name>
<keyword evidence="7" id="KW-0653">Protein transport</keyword>
<feature type="region of interest" description="Disordered" evidence="8">
    <location>
        <begin position="119"/>
        <end position="144"/>
    </location>
</feature>
<evidence type="ECO:0000256" key="1">
    <source>
        <dbReference type="ARBA" id="ARBA00004162"/>
    </source>
</evidence>
<evidence type="ECO:0000256" key="8">
    <source>
        <dbReference type="SAM" id="MobiDB-lite"/>
    </source>
</evidence>
<gene>
    <name evidence="9" type="ORF">ACFSKX_16155</name>
</gene>
<dbReference type="Proteomes" id="UP001597425">
    <property type="component" value="Unassembled WGS sequence"/>
</dbReference>
<dbReference type="PANTHER" id="PTHR30558:SF3">
    <property type="entry name" value="BIOPOLYMER TRANSPORT PROTEIN EXBD-RELATED"/>
    <property type="match status" value="1"/>
</dbReference>
<evidence type="ECO:0000256" key="5">
    <source>
        <dbReference type="ARBA" id="ARBA00022989"/>
    </source>
</evidence>
<evidence type="ECO:0000256" key="2">
    <source>
        <dbReference type="ARBA" id="ARBA00005811"/>
    </source>
</evidence>
<keyword evidence="4 7" id="KW-0812">Transmembrane</keyword>
<dbReference type="EMBL" id="JBHUJD010000025">
    <property type="protein sequence ID" value="MFD2311962.1"/>
    <property type="molecule type" value="Genomic_DNA"/>
</dbReference>
<feature type="compositionally biased region" description="Acidic residues" evidence="8">
    <location>
        <begin position="122"/>
        <end position="138"/>
    </location>
</feature>
<evidence type="ECO:0000256" key="7">
    <source>
        <dbReference type="RuleBase" id="RU003879"/>
    </source>
</evidence>
<dbReference type="PANTHER" id="PTHR30558">
    <property type="entry name" value="EXBD MEMBRANE COMPONENT OF PMF-DRIVEN MACROMOLECULE IMPORT SYSTEM"/>
    <property type="match status" value="1"/>
</dbReference>
<keyword evidence="3" id="KW-1003">Cell membrane</keyword>
<comment type="subcellular location">
    <subcellularLocation>
        <location evidence="1">Cell membrane</location>
        <topology evidence="1">Single-pass membrane protein</topology>
    </subcellularLocation>
    <subcellularLocation>
        <location evidence="7">Cell membrane</location>
        <topology evidence="7">Single-pass type II membrane protein</topology>
    </subcellularLocation>
</comment>
<keyword evidence="10" id="KW-1185">Reference proteome</keyword>
<evidence type="ECO:0000313" key="10">
    <source>
        <dbReference type="Proteomes" id="UP001597425"/>
    </source>
</evidence>
<evidence type="ECO:0000256" key="3">
    <source>
        <dbReference type="ARBA" id="ARBA00022475"/>
    </source>
</evidence>
<accession>A0ABW5EFC7</accession>
<evidence type="ECO:0000256" key="6">
    <source>
        <dbReference type="ARBA" id="ARBA00023136"/>
    </source>
</evidence>
<dbReference type="Pfam" id="PF02472">
    <property type="entry name" value="ExbD"/>
    <property type="match status" value="1"/>
</dbReference>
<evidence type="ECO:0000256" key="4">
    <source>
        <dbReference type="ARBA" id="ARBA00022692"/>
    </source>
</evidence>
<evidence type="ECO:0000313" key="9">
    <source>
        <dbReference type="EMBL" id="MFD2311962.1"/>
    </source>
</evidence>